<name>A0A225WJG2_9STRA</name>
<accession>A0A225WJG2</accession>
<comment type="caution">
    <text evidence="1">The sequence shown here is derived from an EMBL/GenBank/DDBJ whole genome shotgun (WGS) entry which is preliminary data.</text>
</comment>
<sequence length="93" mass="10067">MDELDKVVGFVTAFGDDDDDAGDADDLKQAVATSQITEQTTGYRLPMNGDTSKANNAFGRMYEEMVEYMDTDAISAGIVGSCDSWHGLVQMES</sequence>
<gene>
    <name evidence="1" type="ORF">PHMEG_0008323</name>
</gene>
<organism evidence="1 2">
    <name type="scientific">Phytophthora megakarya</name>
    <dbReference type="NCBI Taxonomy" id="4795"/>
    <lineage>
        <taxon>Eukaryota</taxon>
        <taxon>Sar</taxon>
        <taxon>Stramenopiles</taxon>
        <taxon>Oomycota</taxon>
        <taxon>Peronosporomycetes</taxon>
        <taxon>Peronosporales</taxon>
        <taxon>Peronosporaceae</taxon>
        <taxon>Phytophthora</taxon>
    </lineage>
</organism>
<dbReference type="Proteomes" id="UP000198211">
    <property type="component" value="Unassembled WGS sequence"/>
</dbReference>
<dbReference type="EMBL" id="NBNE01000709">
    <property type="protein sequence ID" value="OWZ17692.1"/>
    <property type="molecule type" value="Genomic_DNA"/>
</dbReference>
<proteinExistence type="predicted"/>
<protein>
    <submittedName>
        <fullName evidence="1">Uncharacterized protein</fullName>
    </submittedName>
</protein>
<evidence type="ECO:0000313" key="2">
    <source>
        <dbReference type="Proteomes" id="UP000198211"/>
    </source>
</evidence>
<dbReference type="AlphaFoldDB" id="A0A225WJG2"/>
<evidence type="ECO:0000313" key="1">
    <source>
        <dbReference type="EMBL" id="OWZ17692.1"/>
    </source>
</evidence>
<reference evidence="2" key="1">
    <citation type="submission" date="2017-03" db="EMBL/GenBank/DDBJ databases">
        <title>Phytopthora megakarya and P. palmivora, two closely related causual agents of cacao black pod achieved similar genome size and gene model numbers by different mechanisms.</title>
        <authorList>
            <person name="Ali S."/>
            <person name="Shao J."/>
            <person name="Larry D.J."/>
            <person name="Kronmiller B."/>
            <person name="Shen D."/>
            <person name="Strem M.D."/>
            <person name="Melnick R.L."/>
            <person name="Guiltinan M.J."/>
            <person name="Tyler B.M."/>
            <person name="Meinhardt L.W."/>
            <person name="Bailey B.A."/>
        </authorList>
    </citation>
    <scope>NUCLEOTIDE SEQUENCE [LARGE SCALE GENOMIC DNA]</scope>
    <source>
        <strain evidence="2">zdho120</strain>
    </source>
</reference>
<keyword evidence="2" id="KW-1185">Reference proteome</keyword>
<dbReference type="OrthoDB" id="128579at2759"/>